<evidence type="ECO:0000313" key="2">
    <source>
        <dbReference type="EMBL" id="KAF2725128.1"/>
    </source>
</evidence>
<dbReference type="AlphaFoldDB" id="A0A9P4UTX4"/>
<protein>
    <submittedName>
        <fullName evidence="2">Uncharacterized protein</fullName>
    </submittedName>
</protein>
<dbReference type="EMBL" id="MU003768">
    <property type="protein sequence ID" value="KAF2725128.1"/>
    <property type="molecule type" value="Genomic_DNA"/>
</dbReference>
<dbReference type="PANTHER" id="PTHR42085">
    <property type="entry name" value="F-BOX DOMAIN-CONTAINING PROTEIN"/>
    <property type="match status" value="1"/>
</dbReference>
<comment type="caution">
    <text evidence="2">The sequence shown here is derived from an EMBL/GenBank/DDBJ whole genome shotgun (WGS) entry which is preliminary data.</text>
</comment>
<feature type="region of interest" description="Disordered" evidence="1">
    <location>
        <begin position="1"/>
        <end position="33"/>
    </location>
</feature>
<dbReference type="InterPro" id="IPR038883">
    <property type="entry name" value="AN11006-like"/>
</dbReference>
<keyword evidence="3" id="KW-1185">Reference proteome</keyword>
<dbReference type="PANTHER" id="PTHR42085:SF2">
    <property type="entry name" value="F-BOX DOMAIN-CONTAINING PROTEIN"/>
    <property type="match status" value="1"/>
</dbReference>
<proteinExistence type="predicted"/>
<evidence type="ECO:0000313" key="3">
    <source>
        <dbReference type="Proteomes" id="UP000799441"/>
    </source>
</evidence>
<evidence type="ECO:0000256" key="1">
    <source>
        <dbReference type="SAM" id="MobiDB-lite"/>
    </source>
</evidence>
<sequence>METHHSQEAENTDDEWEIVSSDDDVNRSQDLPHQTQRVSYRLPFRVSLEISISTGPPPDCPKRDLGLPRSIANEHKFEQHQCLLFSLPVEIRMVIYELVMYQPTGEVDIRRFPHDITQPSALALLVTCRRVLHEAEPVFYSVNRLWLDMEHVQFLNSVGARRRSAIKKVAITASSGSAALLMLSQLRALPKLQSLYIRRTSSIRFIHISSWRVMVKQLQTELRAHHQLSELKLLTPEVRGLLSEDESVRKRQMDEVDSELKKAAVRSVSD</sequence>
<dbReference type="Proteomes" id="UP000799441">
    <property type="component" value="Unassembled WGS sequence"/>
</dbReference>
<feature type="compositionally biased region" description="Acidic residues" evidence="1">
    <location>
        <begin position="10"/>
        <end position="23"/>
    </location>
</feature>
<accession>A0A9P4UTX4</accession>
<dbReference type="OrthoDB" id="3905718at2759"/>
<reference evidence="2" key="1">
    <citation type="journal article" date="2020" name="Stud. Mycol.">
        <title>101 Dothideomycetes genomes: a test case for predicting lifestyles and emergence of pathogens.</title>
        <authorList>
            <person name="Haridas S."/>
            <person name="Albert R."/>
            <person name="Binder M."/>
            <person name="Bloem J."/>
            <person name="Labutti K."/>
            <person name="Salamov A."/>
            <person name="Andreopoulos B."/>
            <person name="Baker S."/>
            <person name="Barry K."/>
            <person name="Bills G."/>
            <person name="Bluhm B."/>
            <person name="Cannon C."/>
            <person name="Castanera R."/>
            <person name="Culley D."/>
            <person name="Daum C."/>
            <person name="Ezra D."/>
            <person name="Gonzalez J."/>
            <person name="Henrissat B."/>
            <person name="Kuo A."/>
            <person name="Liang C."/>
            <person name="Lipzen A."/>
            <person name="Lutzoni F."/>
            <person name="Magnuson J."/>
            <person name="Mondo S."/>
            <person name="Nolan M."/>
            <person name="Ohm R."/>
            <person name="Pangilinan J."/>
            <person name="Park H.-J."/>
            <person name="Ramirez L."/>
            <person name="Alfaro M."/>
            <person name="Sun H."/>
            <person name="Tritt A."/>
            <person name="Yoshinaga Y."/>
            <person name="Zwiers L.-H."/>
            <person name="Turgeon B."/>
            <person name="Goodwin S."/>
            <person name="Spatafora J."/>
            <person name="Crous P."/>
            <person name="Grigoriev I."/>
        </authorList>
    </citation>
    <scope>NUCLEOTIDE SEQUENCE</scope>
    <source>
        <strain evidence="2">CBS 116435</strain>
    </source>
</reference>
<gene>
    <name evidence="2" type="ORF">K431DRAFT_98201</name>
</gene>
<name>A0A9P4UTX4_9PEZI</name>
<organism evidence="2 3">
    <name type="scientific">Polychaeton citri CBS 116435</name>
    <dbReference type="NCBI Taxonomy" id="1314669"/>
    <lineage>
        <taxon>Eukaryota</taxon>
        <taxon>Fungi</taxon>
        <taxon>Dikarya</taxon>
        <taxon>Ascomycota</taxon>
        <taxon>Pezizomycotina</taxon>
        <taxon>Dothideomycetes</taxon>
        <taxon>Dothideomycetidae</taxon>
        <taxon>Capnodiales</taxon>
        <taxon>Capnodiaceae</taxon>
        <taxon>Polychaeton</taxon>
    </lineage>
</organism>